<dbReference type="Gene3D" id="2.60.120.10">
    <property type="entry name" value="Jelly Rolls"/>
    <property type="match status" value="2"/>
</dbReference>
<dbReference type="Pfam" id="PF24179">
    <property type="entry name" value="NTE_Ploop"/>
    <property type="match status" value="1"/>
</dbReference>
<dbReference type="PROSITE" id="PS00889">
    <property type="entry name" value="CNMP_BINDING_2"/>
    <property type="match status" value="1"/>
</dbReference>
<proteinExistence type="predicted"/>
<dbReference type="InterPro" id="IPR000595">
    <property type="entry name" value="cNMP-bd_dom"/>
</dbReference>
<dbReference type="EMBL" id="JMCC02000072">
    <property type="protein sequence ID" value="KIG14492.1"/>
    <property type="molecule type" value="Genomic_DNA"/>
</dbReference>
<feature type="domain" description="Cyclic nucleotide-binding" evidence="1">
    <location>
        <begin position="17"/>
        <end position="119"/>
    </location>
</feature>
<evidence type="ECO:0000259" key="1">
    <source>
        <dbReference type="PROSITE" id="PS50042"/>
    </source>
</evidence>
<dbReference type="GO" id="GO:0003700">
    <property type="term" value="F:DNA-binding transcription factor activity"/>
    <property type="evidence" value="ECO:0007669"/>
    <property type="project" value="TreeGrafter"/>
</dbReference>
<dbReference type="CDD" id="cd00038">
    <property type="entry name" value="CAP_ED"/>
    <property type="match status" value="2"/>
</dbReference>
<dbReference type="GO" id="GO:0005829">
    <property type="term" value="C:cytosol"/>
    <property type="evidence" value="ECO:0007669"/>
    <property type="project" value="TreeGrafter"/>
</dbReference>
<dbReference type="InterPro" id="IPR050397">
    <property type="entry name" value="Env_Response_Regulators"/>
</dbReference>
<dbReference type="InterPro" id="IPR018488">
    <property type="entry name" value="cNMP-bd_CS"/>
</dbReference>
<dbReference type="PANTHER" id="PTHR24567:SF74">
    <property type="entry name" value="HTH-TYPE TRANSCRIPTIONAL REGULATOR ARCR"/>
    <property type="match status" value="1"/>
</dbReference>
<dbReference type="Proteomes" id="UP000031599">
    <property type="component" value="Unassembled WGS sequence"/>
</dbReference>
<dbReference type="InterPro" id="IPR056556">
    <property type="entry name" value="NTE1_P-loop_dom"/>
</dbReference>
<feature type="domain" description="Cyclic nucleotide-binding" evidence="1">
    <location>
        <begin position="146"/>
        <end position="250"/>
    </location>
</feature>
<dbReference type="AlphaFoldDB" id="A0A0C2D2W1"/>
<gene>
    <name evidence="2" type="ORF">DB30_06719</name>
</gene>
<dbReference type="SUPFAM" id="SSF51206">
    <property type="entry name" value="cAMP-binding domain-like"/>
    <property type="match status" value="2"/>
</dbReference>
<evidence type="ECO:0000313" key="2">
    <source>
        <dbReference type="EMBL" id="KIG14492.1"/>
    </source>
</evidence>
<name>A0A0C2D2W1_9BACT</name>
<dbReference type="SMART" id="SM00100">
    <property type="entry name" value="cNMP"/>
    <property type="match status" value="2"/>
</dbReference>
<reference evidence="2 3" key="1">
    <citation type="submission" date="2014-12" db="EMBL/GenBank/DDBJ databases">
        <title>Genome assembly of Enhygromyxa salina DSM 15201.</title>
        <authorList>
            <person name="Sharma G."/>
            <person name="Subramanian S."/>
        </authorList>
    </citation>
    <scope>NUCLEOTIDE SEQUENCE [LARGE SCALE GENOMIC DNA]</scope>
    <source>
        <strain evidence="2 3">DSM 15201</strain>
    </source>
</reference>
<dbReference type="InterPro" id="IPR014710">
    <property type="entry name" value="RmlC-like_jellyroll"/>
</dbReference>
<evidence type="ECO:0000313" key="3">
    <source>
        <dbReference type="Proteomes" id="UP000031599"/>
    </source>
</evidence>
<accession>A0A0C2D2W1</accession>
<dbReference type="InterPro" id="IPR018490">
    <property type="entry name" value="cNMP-bd_dom_sf"/>
</dbReference>
<protein>
    <submittedName>
        <fullName evidence="2">Neuropathy target esterase</fullName>
    </submittedName>
</protein>
<organism evidence="2 3">
    <name type="scientific">Enhygromyxa salina</name>
    <dbReference type="NCBI Taxonomy" id="215803"/>
    <lineage>
        <taxon>Bacteria</taxon>
        <taxon>Pseudomonadati</taxon>
        <taxon>Myxococcota</taxon>
        <taxon>Polyangia</taxon>
        <taxon>Nannocystales</taxon>
        <taxon>Nannocystaceae</taxon>
        <taxon>Enhygromyxa</taxon>
    </lineage>
</organism>
<sequence length="453" mass="49085">MDDTSSKISSNLSSYWPFDALPEAAGKLLSESALELELEHDMWLFHQDDPADALFVLVSGQLDVYQGEPPIWRKRLEAGACVGELPLVVGGERVRSGSIRAVGSCRLIGLGYSDVRRLLTRRVFDGLLTPVTERHLARLELGLSTLFGKLPLSMLVEIDGEMIQRHLAAGEVLFHANDTLRHVWLVDEGRLEVLVERDGQQQRVAEVGPGQPVGELAVLIGGERSATVRALRDTWLRGLTAPTFEALLMRHPGAALGLARTLARRLVQASQQPVIVSQPRTLALVPAQPDVDLRGFADALIEQLSSSVTALGVESFAADAPLAVRLDDDPANRRFGEWLSAAEAEHDAVLLLVSDKLNAWTRACVSAADEVVLIADSGNASALTEVERAMQGGDTPGGVSQLVLCHPPGTPTPGDESVLMPWLEARSQLVFLHEVAKGDRRDFSRLGRGLFRG</sequence>
<dbReference type="PROSITE" id="PS50042">
    <property type="entry name" value="CNMP_BINDING_3"/>
    <property type="match status" value="2"/>
</dbReference>
<comment type="caution">
    <text evidence="2">The sequence shown here is derived from an EMBL/GenBank/DDBJ whole genome shotgun (WGS) entry which is preliminary data.</text>
</comment>
<dbReference type="GO" id="GO:0016787">
    <property type="term" value="F:hydrolase activity"/>
    <property type="evidence" value="ECO:0007669"/>
    <property type="project" value="UniProtKB-ARBA"/>
</dbReference>
<dbReference type="Pfam" id="PF00027">
    <property type="entry name" value="cNMP_binding"/>
    <property type="match status" value="2"/>
</dbReference>
<dbReference type="PANTHER" id="PTHR24567">
    <property type="entry name" value="CRP FAMILY TRANSCRIPTIONAL REGULATORY PROTEIN"/>
    <property type="match status" value="1"/>
</dbReference>